<accession>A0A2S4PIG0</accession>
<sequence length="216" mass="25024">MEIRDIPATDLFIHRARLKPGTKPYREKRIIQQTDRQKFWLQKTIEEGLESGMYERVPIKNGRFSDWSAGARVVEKPGKVSDMRVTFNYHNVLEEIPGTYMELMSEVHDYLSLPQHRCFLQMDIKHAYWSIPVHENDRHIYAFFIPGIGQLQPTRMPQGCGTSGFSMQELMQIVWGALPPVPEHLRGDQYHPLQHEFSSDGSEPSLLRAQTESDTA</sequence>
<keyword evidence="4" id="KW-1185">Reference proteome</keyword>
<dbReference type="InterPro" id="IPR043502">
    <property type="entry name" value="DNA/RNA_pol_sf"/>
</dbReference>
<dbReference type="Gene3D" id="3.10.10.10">
    <property type="entry name" value="HIV Type 1 Reverse Transcriptase, subunit A, domain 1"/>
    <property type="match status" value="1"/>
</dbReference>
<dbReference type="Proteomes" id="UP000237438">
    <property type="component" value="Unassembled WGS sequence"/>
</dbReference>
<evidence type="ECO:0000313" key="4">
    <source>
        <dbReference type="Proteomes" id="UP000237438"/>
    </source>
</evidence>
<evidence type="ECO:0000313" key="3">
    <source>
        <dbReference type="EMBL" id="POS81794.1"/>
    </source>
</evidence>
<dbReference type="EMBL" id="PEDP01007742">
    <property type="protein sequence ID" value="POS81794.1"/>
    <property type="molecule type" value="Genomic_DNA"/>
</dbReference>
<dbReference type="InterPro" id="IPR000477">
    <property type="entry name" value="RT_dom"/>
</dbReference>
<feature type="domain" description="Reverse transcriptase" evidence="2">
    <location>
        <begin position="106"/>
        <end position="174"/>
    </location>
</feature>
<name>A0A2S4PIG0_9PEZI</name>
<comment type="caution">
    <text evidence="3">The sequence shown here is derived from an EMBL/GenBank/DDBJ whole genome shotgun (WGS) entry which is preliminary data.</text>
</comment>
<proteinExistence type="predicted"/>
<dbReference type="PANTHER" id="PTHR33064:SF37">
    <property type="entry name" value="RIBONUCLEASE H"/>
    <property type="match status" value="1"/>
</dbReference>
<feature type="region of interest" description="Disordered" evidence="1">
    <location>
        <begin position="193"/>
        <end position="216"/>
    </location>
</feature>
<dbReference type="InterPro" id="IPR051320">
    <property type="entry name" value="Viral_Replic_Matur_Polypro"/>
</dbReference>
<reference evidence="3 4" key="1">
    <citation type="submission" date="2017-10" db="EMBL/GenBank/DDBJ databases">
        <title>Development of genomic resources for the powdery mildew, Erysiphe pulchra.</title>
        <authorList>
            <person name="Wadl P.A."/>
            <person name="Mack B.M."/>
            <person name="Moore G."/>
            <person name="Beltz S.B."/>
        </authorList>
    </citation>
    <scope>NUCLEOTIDE SEQUENCE [LARGE SCALE GENOMIC DNA]</scope>
    <source>
        <strain evidence="3">Cflorida</strain>
    </source>
</reference>
<dbReference type="AlphaFoldDB" id="A0A2S4PIG0"/>
<feature type="non-terminal residue" evidence="3">
    <location>
        <position position="216"/>
    </location>
</feature>
<dbReference type="PANTHER" id="PTHR33064">
    <property type="entry name" value="POL PROTEIN"/>
    <property type="match status" value="1"/>
</dbReference>
<dbReference type="Pfam" id="PF00078">
    <property type="entry name" value="RVT_1"/>
    <property type="match status" value="1"/>
</dbReference>
<organism evidence="3 4">
    <name type="scientific">Erysiphe pulchra</name>
    <dbReference type="NCBI Taxonomy" id="225359"/>
    <lineage>
        <taxon>Eukaryota</taxon>
        <taxon>Fungi</taxon>
        <taxon>Dikarya</taxon>
        <taxon>Ascomycota</taxon>
        <taxon>Pezizomycotina</taxon>
        <taxon>Leotiomycetes</taxon>
        <taxon>Erysiphales</taxon>
        <taxon>Erysiphaceae</taxon>
        <taxon>Erysiphe</taxon>
    </lineage>
</organism>
<dbReference type="OrthoDB" id="5599418at2759"/>
<gene>
    <name evidence="3" type="ORF">EPUL_006422</name>
</gene>
<evidence type="ECO:0000256" key="1">
    <source>
        <dbReference type="SAM" id="MobiDB-lite"/>
    </source>
</evidence>
<evidence type="ECO:0000259" key="2">
    <source>
        <dbReference type="Pfam" id="PF00078"/>
    </source>
</evidence>
<dbReference type="SUPFAM" id="SSF56672">
    <property type="entry name" value="DNA/RNA polymerases"/>
    <property type="match status" value="1"/>
</dbReference>
<protein>
    <recommendedName>
        <fullName evidence="2">Reverse transcriptase domain-containing protein</fullName>
    </recommendedName>
</protein>